<accession>A0ABC8ARQ3</accession>
<evidence type="ECO:0000313" key="4">
    <source>
        <dbReference type="EMBL" id="APA96861.1"/>
    </source>
</evidence>
<reference evidence="4 5" key="1">
    <citation type="submission" date="2016-10" db="EMBL/GenBank/DDBJ databases">
        <title>Genome sequence of Nocardia seriolae strain EM150506, isolated from Anguila japonica.</title>
        <authorList>
            <person name="Han H.-J."/>
        </authorList>
    </citation>
    <scope>NUCLEOTIDE SEQUENCE [LARGE SCALE GENOMIC DNA]</scope>
    <source>
        <strain evidence="4 5">EM150506</strain>
    </source>
</reference>
<dbReference type="KEGG" id="nsr:NS506_02801"/>
<evidence type="ECO:0000256" key="2">
    <source>
        <dbReference type="ARBA" id="ARBA00023136"/>
    </source>
</evidence>
<gene>
    <name evidence="4" type="ORF">NS506_02801</name>
</gene>
<sequence>MNSKPIRLTTAVLAATAAAALLVTGCSSNSSSDKSSTSRAATSAAAGSSAATTSGGAAPAGGSSSASVDGKALSAKFETTCAQQGGNLALALTDQNNSTYGTLTASATITGTDTVQAVGIAGTKGGTNGQPYALGFGNGMPGGSAKMTKSGNTYTVTGEGVGGMDMSNPMAGPKTEKFEIVFACSTVVGG</sequence>
<dbReference type="Pfam" id="PF05481">
    <property type="entry name" value="Myco_19_kDa"/>
    <property type="match status" value="1"/>
</dbReference>
<dbReference type="RefSeq" id="WP_036548799.1">
    <property type="nucleotide sequence ID" value="NZ_AP028459.1"/>
</dbReference>
<dbReference type="GeneID" id="93369517"/>
<keyword evidence="3" id="KW-0732">Signal</keyword>
<evidence type="ECO:0000256" key="3">
    <source>
        <dbReference type="SAM" id="SignalP"/>
    </source>
</evidence>
<dbReference type="InterPro" id="IPR008691">
    <property type="entry name" value="LpqH"/>
</dbReference>
<dbReference type="PROSITE" id="PS51257">
    <property type="entry name" value="PROKAR_LIPOPROTEIN"/>
    <property type="match status" value="1"/>
</dbReference>
<protein>
    <submittedName>
        <fullName evidence="4">Glycoprotein gp2</fullName>
    </submittedName>
</protein>
<dbReference type="AlphaFoldDB" id="A0ABC8ARQ3"/>
<dbReference type="Proteomes" id="UP000180166">
    <property type="component" value="Chromosome"/>
</dbReference>
<feature type="signal peptide" evidence="3">
    <location>
        <begin position="1"/>
        <end position="19"/>
    </location>
</feature>
<keyword evidence="1" id="KW-1003">Cell membrane</keyword>
<name>A0ABC8ARQ3_9NOCA</name>
<feature type="chain" id="PRO_5044759135" evidence="3">
    <location>
        <begin position="20"/>
        <end position="190"/>
    </location>
</feature>
<dbReference type="EMBL" id="CP017839">
    <property type="protein sequence ID" value="APA96861.1"/>
    <property type="molecule type" value="Genomic_DNA"/>
</dbReference>
<proteinExistence type="predicted"/>
<evidence type="ECO:0000256" key="1">
    <source>
        <dbReference type="ARBA" id="ARBA00022475"/>
    </source>
</evidence>
<organism evidence="4 5">
    <name type="scientific">Nocardia seriolae</name>
    <dbReference type="NCBI Taxonomy" id="37332"/>
    <lineage>
        <taxon>Bacteria</taxon>
        <taxon>Bacillati</taxon>
        <taxon>Actinomycetota</taxon>
        <taxon>Actinomycetes</taxon>
        <taxon>Mycobacteriales</taxon>
        <taxon>Nocardiaceae</taxon>
        <taxon>Nocardia</taxon>
    </lineage>
</organism>
<keyword evidence="2" id="KW-0472">Membrane</keyword>
<evidence type="ECO:0000313" key="5">
    <source>
        <dbReference type="Proteomes" id="UP000180166"/>
    </source>
</evidence>